<accession>A0ABS1K6B6</accession>
<dbReference type="InterPro" id="IPR009100">
    <property type="entry name" value="AcylCoA_DH/oxidase_NM_dom_sf"/>
</dbReference>
<evidence type="ECO:0000259" key="2">
    <source>
        <dbReference type="Pfam" id="PF02771"/>
    </source>
</evidence>
<comment type="caution">
    <text evidence="4">The sequence shown here is derived from an EMBL/GenBank/DDBJ whole genome shotgun (WGS) entry which is preliminary data.</text>
</comment>
<evidence type="ECO:0000259" key="3">
    <source>
        <dbReference type="Pfam" id="PF08028"/>
    </source>
</evidence>
<dbReference type="EMBL" id="JAERRC010000046">
    <property type="protein sequence ID" value="MBL0707191.1"/>
    <property type="molecule type" value="Genomic_DNA"/>
</dbReference>
<dbReference type="Pfam" id="PF08028">
    <property type="entry name" value="Acyl-CoA_dh_2"/>
    <property type="match status" value="1"/>
</dbReference>
<dbReference type="Gene3D" id="1.10.540.10">
    <property type="entry name" value="Acyl-CoA dehydrogenase/oxidase, N-terminal domain"/>
    <property type="match status" value="1"/>
</dbReference>
<dbReference type="Gene3D" id="1.20.140.10">
    <property type="entry name" value="Butyryl-CoA Dehydrogenase, subunit A, domain 3"/>
    <property type="match status" value="1"/>
</dbReference>
<dbReference type="RefSeq" id="WP_189693644.1">
    <property type="nucleotide sequence ID" value="NZ_BNCM01000006.1"/>
</dbReference>
<reference evidence="4 5" key="1">
    <citation type="submission" date="2021-01" db="EMBL/GenBank/DDBJ databases">
        <title>Genome public.</title>
        <authorList>
            <person name="Liu C."/>
            <person name="Sun Q."/>
        </authorList>
    </citation>
    <scope>NUCLEOTIDE SEQUENCE [LARGE SCALE GENOMIC DNA]</scope>
    <source>
        <strain evidence="4 5">JC656</strain>
    </source>
</reference>
<dbReference type="InterPro" id="IPR036250">
    <property type="entry name" value="AcylCo_DH-like_C"/>
</dbReference>
<keyword evidence="1" id="KW-0560">Oxidoreductase</keyword>
<feature type="domain" description="Acyl-CoA dehydrogenase C-terminal" evidence="3">
    <location>
        <begin position="242"/>
        <end position="369"/>
    </location>
</feature>
<dbReference type="PIRSF" id="PIRSF016578">
    <property type="entry name" value="HsaA"/>
    <property type="match status" value="1"/>
</dbReference>
<dbReference type="Gene3D" id="2.40.110.10">
    <property type="entry name" value="Butyryl-CoA Dehydrogenase, subunit A, domain 2"/>
    <property type="match status" value="1"/>
</dbReference>
<organism evidence="4 5">
    <name type="scientific">Sinomonas cellulolyticus</name>
    <dbReference type="NCBI Taxonomy" id="2801916"/>
    <lineage>
        <taxon>Bacteria</taxon>
        <taxon>Bacillati</taxon>
        <taxon>Actinomycetota</taxon>
        <taxon>Actinomycetes</taxon>
        <taxon>Micrococcales</taxon>
        <taxon>Micrococcaceae</taxon>
        <taxon>Sinomonas</taxon>
    </lineage>
</organism>
<dbReference type="Pfam" id="PF02771">
    <property type="entry name" value="Acyl-CoA_dh_N"/>
    <property type="match status" value="1"/>
</dbReference>
<evidence type="ECO:0000256" key="1">
    <source>
        <dbReference type="ARBA" id="ARBA00023002"/>
    </source>
</evidence>
<dbReference type="PANTHER" id="PTHR43884:SF12">
    <property type="entry name" value="ISOVALERYL-COA DEHYDROGENASE, MITOCHONDRIAL-RELATED"/>
    <property type="match status" value="1"/>
</dbReference>
<gene>
    <name evidence="4" type="ORF">JJE72_16985</name>
</gene>
<name>A0ABS1K6B6_9MICC</name>
<dbReference type="InterPro" id="IPR037069">
    <property type="entry name" value="AcylCoA_DH/ox_N_sf"/>
</dbReference>
<protein>
    <submittedName>
        <fullName evidence="4">Acyl-CoA dehydrogenase family protein</fullName>
    </submittedName>
</protein>
<sequence>MTTASAQRDVTAEAVIDRVKALIPTIAERAAEGDRDRSVPAEIVAALVEAGVARVLVPAAFGGAELGLETWFEIVHEIAKSDMSTAWIASLAMHHPHYIAQFPLAAQEEVWRDGPDVVIAASIAPVCKIEPVEGGYRVTGRSPFTSGINNSTWAMVSGFVPGSGPGPDWRFFLMPVSDYEVLDTWDVVGMRGTGSNTIVTEGVFVPEHRVLAYADLNEGVSPGSKVHDNPMYALPFKSYSSLTFSVPILGAARGVYEKFVAWTASRVAAGGAAVRDFTSVRVKLSRAAASIDAAELMLRRILDTAIGPVRPTEDDRARAMRDYSRAVELAVEAIDALVAIGGSAVFGASHPIQRAWRDVHFASTHISLNPETNYDHYGRLTLGMGRAPQNLSY</sequence>
<keyword evidence="5" id="KW-1185">Reference proteome</keyword>
<dbReference type="PANTHER" id="PTHR43884">
    <property type="entry name" value="ACYL-COA DEHYDROGENASE"/>
    <property type="match status" value="1"/>
</dbReference>
<dbReference type="InterPro" id="IPR013786">
    <property type="entry name" value="AcylCoA_DH/ox_N"/>
</dbReference>
<feature type="domain" description="Acyl-CoA dehydrogenase/oxidase N-terminal" evidence="2">
    <location>
        <begin position="25"/>
        <end position="109"/>
    </location>
</feature>
<dbReference type="InterPro" id="IPR013107">
    <property type="entry name" value="Acyl-CoA_DH_C"/>
</dbReference>
<dbReference type="SUPFAM" id="SSF47203">
    <property type="entry name" value="Acyl-CoA dehydrogenase C-terminal domain-like"/>
    <property type="match status" value="1"/>
</dbReference>
<dbReference type="Proteomes" id="UP000639051">
    <property type="component" value="Unassembled WGS sequence"/>
</dbReference>
<dbReference type="SUPFAM" id="SSF56645">
    <property type="entry name" value="Acyl-CoA dehydrogenase NM domain-like"/>
    <property type="match status" value="1"/>
</dbReference>
<proteinExistence type="predicted"/>
<evidence type="ECO:0000313" key="4">
    <source>
        <dbReference type="EMBL" id="MBL0707191.1"/>
    </source>
</evidence>
<dbReference type="InterPro" id="IPR046373">
    <property type="entry name" value="Acyl-CoA_Oxase/DH_mid-dom_sf"/>
</dbReference>
<evidence type="ECO:0000313" key="5">
    <source>
        <dbReference type="Proteomes" id="UP000639051"/>
    </source>
</evidence>